<evidence type="ECO:0008006" key="4">
    <source>
        <dbReference type="Google" id="ProtNLM"/>
    </source>
</evidence>
<proteinExistence type="predicted"/>
<gene>
    <name evidence="2" type="ORF">ACPOL_3630</name>
</gene>
<evidence type="ECO:0000256" key="1">
    <source>
        <dbReference type="SAM" id="Phobius"/>
    </source>
</evidence>
<keyword evidence="1" id="KW-0472">Membrane</keyword>
<organism evidence="2 3">
    <name type="scientific">Acidisarcina polymorpha</name>
    <dbReference type="NCBI Taxonomy" id="2211140"/>
    <lineage>
        <taxon>Bacteria</taxon>
        <taxon>Pseudomonadati</taxon>
        <taxon>Acidobacteriota</taxon>
        <taxon>Terriglobia</taxon>
        <taxon>Terriglobales</taxon>
        <taxon>Acidobacteriaceae</taxon>
        <taxon>Acidisarcina</taxon>
    </lineage>
</organism>
<dbReference type="Proteomes" id="UP000253606">
    <property type="component" value="Chromosome"/>
</dbReference>
<feature type="transmembrane region" description="Helical" evidence="1">
    <location>
        <begin position="68"/>
        <end position="88"/>
    </location>
</feature>
<accession>A0A2Z5G171</accession>
<reference evidence="2 3" key="1">
    <citation type="journal article" date="2018" name="Front. Microbiol.">
        <title>Hydrolytic Capabilities as a Key to Environmental Success: Chitinolytic and Cellulolytic Acidobacteria From Acidic Sub-arctic Soils and Boreal Peatlands.</title>
        <authorList>
            <person name="Belova S.E."/>
            <person name="Ravin N.V."/>
            <person name="Pankratov T.A."/>
            <person name="Rakitin A.L."/>
            <person name="Ivanova A.A."/>
            <person name="Beletsky A.V."/>
            <person name="Mardanov A.V."/>
            <person name="Sinninghe Damste J.S."/>
            <person name="Dedysh S.N."/>
        </authorList>
    </citation>
    <scope>NUCLEOTIDE SEQUENCE [LARGE SCALE GENOMIC DNA]</scope>
    <source>
        <strain evidence="2 3">SBC82</strain>
    </source>
</reference>
<sequence length="133" mass="14678">MNTETAGMRVDVLLRGEGLIALVVSCVAFGSLYPGKWWLFFLWFLAPDIALLGYLGQKKEATSRPAAVIFYNIVHTYILPLLLGLLAWKYQSGVAGQASLIWLSHISFDRLLGYGLKSPGNFSRTHIQASAMS</sequence>
<dbReference type="Pfam" id="PF14079">
    <property type="entry name" value="DUF4260"/>
    <property type="match status" value="1"/>
</dbReference>
<evidence type="ECO:0000313" key="3">
    <source>
        <dbReference type="Proteomes" id="UP000253606"/>
    </source>
</evidence>
<feature type="transmembrane region" description="Helical" evidence="1">
    <location>
        <begin position="12"/>
        <end position="31"/>
    </location>
</feature>
<dbReference type="KEGG" id="abas:ACPOL_3630"/>
<keyword evidence="3" id="KW-1185">Reference proteome</keyword>
<dbReference type="AlphaFoldDB" id="A0A2Z5G171"/>
<keyword evidence="1" id="KW-0812">Transmembrane</keyword>
<feature type="transmembrane region" description="Helical" evidence="1">
    <location>
        <begin position="37"/>
        <end position="56"/>
    </location>
</feature>
<evidence type="ECO:0000313" key="2">
    <source>
        <dbReference type="EMBL" id="AXC12913.1"/>
    </source>
</evidence>
<keyword evidence="1" id="KW-1133">Transmembrane helix</keyword>
<dbReference type="OrthoDB" id="9813911at2"/>
<dbReference type="EMBL" id="CP030840">
    <property type="protein sequence ID" value="AXC12913.1"/>
    <property type="molecule type" value="Genomic_DNA"/>
</dbReference>
<protein>
    <recommendedName>
        <fullName evidence="4">DUF4260 domain-containing protein</fullName>
    </recommendedName>
</protein>
<dbReference type="InterPro" id="IPR025356">
    <property type="entry name" value="DUF4260"/>
</dbReference>
<dbReference type="RefSeq" id="WP_114208017.1">
    <property type="nucleotide sequence ID" value="NZ_CP030840.1"/>
</dbReference>
<name>A0A2Z5G171_9BACT</name>